<dbReference type="InterPro" id="IPR050750">
    <property type="entry name" value="C5-MTase"/>
</dbReference>
<evidence type="ECO:0000313" key="6">
    <source>
        <dbReference type="WBParaSite" id="maker-uti_cns_0005378-snap-gene-0.9-mRNA-1"/>
    </source>
</evidence>
<dbReference type="Gene3D" id="3.40.50.150">
    <property type="entry name" value="Vaccinia Virus protein VP39"/>
    <property type="match status" value="1"/>
</dbReference>
<reference evidence="6" key="1">
    <citation type="submission" date="2016-11" db="UniProtKB">
        <authorList>
            <consortium name="WormBaseParasite"/>
        </authorList>
    </citation>
    <scope>IDENTIFICATION</scope>
</reference>
<evidence type="ECO:0000256" key="1">
    <source>
        <dbReference type="ARBA" id="ARBA00022603"/>
    </source>
</evidence>
<evidence type="ECO:0000256" key="2">
    <source>
        <dbReference type="ARBA" id="ARBA00022679"/>
    </source>
</evidence>
<keyword evidence="1 4" id="KW-0489">Methyltransferase</keyword>
<dbReference type="PANTHER" id="PTHR46098">
    <property type="entry name" value="TRNA (CYTOSINE(38)-C(5))-METHYLTRANSFERASE"/>
    <property type="match status" value="1"/>
</dbReference>
<dbReference type="SUPFAM" id="SSF53335">
    <property type="entry name" value="S-adenosyl-L-methionine-dependent methyltransferases"/>
    <property type="match status" value="1"/>
</dbReference>
<name>A0A1I8HBL0_9PLAT</name>
<protein>
    <submittedName>
        <fullName evidence="6">DNA methyltransferase 2</fullName>
    </submittedName>
</protein>
<dbReference type="PRINTS" id="PR00105">
    <property type="entry name" value="C5METTRFRASE"/>
</dbReference>
<dbReference type="InterPro" id="IPR001525">
    <property type="entry name" value="C5_MeTfrase"/>
</dbReference>
<evidence type="ECO:0000256" key="3">
    <source>
        <dbReference type="ARBA" id="ARBA00022691"/>
    </source>
</evidence>
<dbReference type="Pfam" id="PF00145">
    <property type="entry name" value="DNA_methylase"/>
    <property type="match status" value="1"/>
</dbReference>
<dbReference type="PROSITE" id="PS51679">
    <property type="entry name" value="SAM_MT_C5"/>
    <property type="match status" value="1"/>
</dbReference>
<feature type="active site" evidence="4">
    <location>
        <position position="89"/>
    </location>
</feature>
<proteinExistence type="inferred from homology"/>
<dbReference type="AlphaFoldDB" id="A0A1I8HBL0"/>
<sequence>HQGGGEFRVAEFFSGIGGMHCALQLLRQLVGEREFSYRIAGAFDVNNIANSVYERNFPGVRVCTTSLDSIGLARIRALAANLWLMSPPCQPFSRLGNRRGLDDVRCRPLLRLLEVLASLPDNERPSRLLLENVQGFEASPAAERLLECLNKCGFEYRQLLLSPLQFGVPNSRLRFYLLAWRPGAPEPAAARLLPANCLIDRPPSAATSQPLLPSCCCPVCSGRLQPGQLTHDSHLRCYRPFARPLSDYLSPGADAEPELYLTSRQLEQFFPVLDIRQPRSRATCCFTKGYGKRVEGTGSVLQTRRLAFGKPSHDRVKAGACPPRTHGEVSHADSAAAAIDASCSSLAPDDLSDDDINNGEFVDSAGGSGDAETMQAYAESLGLRYFSAAEVAGLMHFPPGYSFSTSLCLSRRQAYQLLGKQRQCAGHCSPAVLPAAVLVFQIYTELVNKPGISEISIQLFRFSSIRTSILITI</sequence>
<dbReference type="WBParaSite" id="maker-uti_cns_0005378-snap-gene-0.9-mRNA-1">
    <property type="protein sequence ID" value="maker-uti_cns_0005378-snap-gene-0.9-mRNA-1"/>
    <property type="gene ID" value="maker-uti_cns_0005378-snap-gene-0.9"/>
</dbReference>
<dbReference type="GO" id="GO:0032259">
    <property type="term" value="P:methylation"/>
    <property type="evidence" value="ECO:0007669"/>
    <property type="project" value="UniProtKB-KW"/>
</dbReference>
<evidence type="ECO:0000313" key="5">
    <source>
        <dbReference type="Proteomes" id="UP000095280"/>
    </source>
</evidence>
<accession>A0A1I8HBL0</accession>
<comment type="similarity">
    <text evidence="4">Belongs to the class I-like SAM-binding methyltransferase superfamily. C5-methyltransferase family.</text>
</comment>
<dbReference type="Gene3D" id="3.90.120.10">
    <property type="entry name" value="DNA Methylase, subunit A, domain 2"/>
    <property type="match status" value="1"/>
</dbReference>
<organism evidence="5 6">
    <name type="scientific">Macrostomum lignano</name>
    <dbReference type="NCBI Taxonomy" id="282301"/>
    <lineage>
        <taxon>Eukaryota</taxon>
        <taxon>Metazoa</taxon>
        <taxon>Spiralia</taxon>
        <taxon>Lophotrochozoa</taxon>
        <taxon>Platyhelminthes</taxon>
        <taxon>Rhabditophora</taxon>
        <taxon>Macrostomorpha</taxon>
        <taxon>Macrostomida</taxon>
        <taxon>Macrostomidae</taxon>
        <taxon>Macrostomum</taxon>
    </lineage>
</organism>
<keyword evidence="2 4" id="KW-0808">Transferase</keyword>
<keyword evidence="5" id="KW-1185">Reference proteome</keyword>
<dbReference type="GO" id="GO:0008168">
    <property type="term" value="F:methyltransferase activity"/>
    <property type="evidence" value="ECO:0007669"/>
    <property type="project" value="UniProtKB-KW"/>
</dbReference>
<dbReference type="InterPro" id="IPR029063">
    <property type="entry name" value="SAM-dependent_MTases_sf"/>
</dbReference>
<dbReference type="PANTHER" id="PTHR46098:SF1">
    <property type="entry name" value="TRNA (CYTOSINE(38)-C(5))-METHYLTRANSFERASE"/>
    <property type="match status" value="1"/>
</dbReference>
<keyword evidence="3 4" id="KW-0949">S-adenosyl-L-methionine</keyword>
<dbReference type="Proteomes" id="UP000095280">
    <property type="component" value="Unplaced"/>
</dbReference>
<evidence type="ECO:0000256" key="4">
    <source>
        <dbReference type="PROSITE-ProRule" id="PRU01016"/>
    </source>
</evidence>